<comment type="caution">
    <text evidence="1">The sequence shown here is derived from an EMBL/GenBank/DDBJ whole genome shotgun (WGS) entry which is preliminary data.</text>
</comment>
<accession>A0A834SL19</accession>
<dbReference type="Pfam" id="PF14953">
    <property type="entry name" value="DUF4504"/>
    <property type="match status" value="1"/>
</dbReference>
<dbReference type="PANTHER" id="PTHR31366:SF2">
    <property type="entry name" value="UPF0739 PROTEIN C1ORF74"/>
    <property type="match status" value="1"/>
</dbReference>
<name>A0A834SL19_9FABA</name>
<sequence length="256" mass="29374">MIDYGGKMPELRHHLCSLLKLCHKQSPIFEHLKVMIIQDMIYLVHVRGLAEHVRSTLNSESQFLFVDLEQEPPKMITQIEESQLVMQFISIQKLFSSFFLDEGMDNPSSQGTEYMDHSKSTSSQHFASQSTECIDLSECMEGTEVTVPTLNGWLLGYPVVYLFGKEHIADAIYNLSTKYLHIYQISVCRNSTFKKGSQAEELLSFTAPYNLSTRGSNEQWAVSFLAHMRAKLERCAYAWKFLKMEVDECHPQAIVL</sequence>
<proteinExistence type="predicted"/>
<reference evidence="1" key="1">
    <citation type="submission" date="2020-09" db="EMBL/GenBank/DDBJ databases">
        <title>Genome-Enabled Discovery of Anthraquinone Biosynthesis in Senna tora.</title>
        <authorList>
            <person name="Kang S.-H."/>
            <person name="Pandey R.P."/>
            <person name="Lee C.-M."/>
            <person name="Sim J.-S."/>
            <person name="Jeong J.-T."/>
            <person name="Choi B.-S."/>
            <person name="Jung M."/>
            <person name="Ginzburg D."/>
            <person name="Zhao K."/>
            <person name="Won S.Y."/>
            <person name="Oh T.-J."/>
            <person name="Yu Y."/>
            <person name="Kim N.-H."/>
            <person name="Lee O.R."/>
            <person name="Lee T.-H."/>
            <person name="Bashyal P."/>
            <person name="Kim T.-S."/>
            <person name="Lee W.-H."/>
            <person name="Kawkins C."/>
            <person name="Kim C.-K."/>
            <person name="Kim J.S."/>
            <person name="Ahn B.O."/>
            <person name="Rhee S.Y."/>
            <person name="Sohng J.K."/>
        </authorList>
    </citation>
    <scope>NUCLEOTIDE SEQUENCE</scope>
    <source>
        <tissue evidence="1">Leaf</tissue>
    </source>
</reference>
<dbReference type="AlphaFoldDB" id="A0A834SL19"/>
<dbReference type="EMBL" id="JAAIUW010000012">
    <property type="protein sequence ID" value="KAF7805346.1"/>
    <property type="molecule type" value="Genomic_DNA"/>
</dbReference>
<dbReference type="PANTHER" id="PTHR31366">
    <property type="entry name" value="UPF0739 PROTEIN C1ORF74"/>
    <property type="match status" value="1"/>
</dbReference>
<organism evidence="1 2">
    <name type="scientific">Senna tora</name>
    <dbReference type="NCBI Taxonomy" id="362788"/>
    <lineage>
        <taxon>Eukaryota</taxon>
        <taxon>Viridiplantae</taxon>
        <taxon>Streptophyta</taxon>
        <taxon>Embryophyta</taxon>
        <taxon>Tracheophyta</taxon>
        <taxon>Spermatophyta</taxon>
        <taxon>Magnoliopsida</taxon>
        <taxon>eudicotyledons</taxon>
        <taxon>Gunneridae</taxon>
        <taxon>Pentapetalae</taxon>
        <taxon>rosids</taxon>
        <taxon>fabids</taxon>
        <taxon>Fabales</taxon>
        <taxon>Fabaceae</taxon>
        <taxon>Caesalpinioideae</taxon>
        <taxon>Cassia clade</taxon>
        <taxon>Senna</taxon>
    </lineage>
</organism>
<gene>
    <name evidence="1" type="ORF">G2W53_037507</name>
</gene>
<evidence type="ECO:0000313" key="1">
    <source>
        <dbReference type="EMBL" id="KAF7805346.1"/>
    </source>
</evidence>
<protein>
    <submittedName>
        <fullName evidence="1">Uncharacterized protein</fullName>
    </submittedName>
</protein>
<dbReference type="OrthoDB" id="2395010at2759"/>
<keyword evidence="2" id="KW-1185">Reference proteome</keyword>
<evidence type="ECO:0000313" key="2">
    <source>
        <dbReference type="Proteomes" id="UP000634136"/>
    </source>
</evidence>
<dbReference type="InterPro" id="IPR027850">
    <property type="entry name" value="DUF4504"/>
</dbReference>
<dbReference type="Proteomes" id="UP000634136">
    <property type="component" value="Unassembled WGS sequence"/>
</dbReference>